<protein>
    <submittedName>
        <fullName evidence="2">Uncharacterized protein</fullName>
    </submittedName>
</protein>
<sequence>MALPSSPIDPPSSTPAAPAATTPALRFFSTAPPPSRPPTSPFPQPQPQPHYYHHHRPHLAAAYPQSQHHPPPQPPLYEPPNLAPRVTAAAIQPQLAAAAKPHAPTPRGILYPVASSGRGFLPKAIRPDPTVTIANPGGFRVGSGYPHTVRAFGFPHSDSVHLIRPGHLQNNFIGSAGSNVVSGTVKGVPVSTGLKV</sequence>
<evidence type="ECO:0000313" key="2">
    <source>
        <dbReference type="EMBL" id="GFY90436.1"/>
    </source>
</evidence>
<dbReference type="Proteomes" id="UP000585474">
    <property type="component" value="Unassembled WGS sequence"/>
</dbReference>
<dbReference type="AlphaFoldDB" id="A0A7J0EW31"/>
<keyword evidence="3" id="KW-1185">Reference proteome</keyword>
<dbReference type="OrthoDB" id="1735564at2759"/>
<reference evidence="2 3" key="1">
    <citation type="submission" date="2019-07" db="EMBL/GenBank/DDBJ databases">
        <title>De Novo Assembly of kiwifruit Actinidia rufa.</title>
        <authorList>
            <person name="Sugita-Konishi S."/>
            <person name="Sato K."/>
            <person name="Mori E."/>
            <person name="Abe Y."/>
            <person name="Kisaki G."/>
            <person name="Hamano K."/>
            <person name="Suezawa K."/>
            <person name="Otani M."/>
            <person name="Fukuda T."/>
            <person name="Manabe T."/>
            <person name="Gomi K."/>
            <person name="Tabuchi M."/>
            <person name="Akimitsu K."/>
            <person name="Kataoka I."/>
        </authorList>
    </citation>
    <scope>NUCLEOTIDE SEQUENCE [LARGE SCALE GENOMIC DNA]</scope>
    <source>
        <strain evidence="3">cv. Fuchu</strain>
    </source>
</reference>
<gene>
    <name evidence="2" type="ORF">Acr_07g0006330</name>
</gene>
<name>A0A7J0EW31_9ERIC</name>
<comment type="caution">
    <text evidence="2">The sequence shown here is derived from an EMBL/GenBank/DDBJ whole genome shotgun (WGS) entry which is preliminary data.</text>
</comment>
<accession>A0A7J0EW31</accession>
<dbReference type="EMBL" id="BJWL01000007">
    <property type="protein sequence ID" value="GFY90436.1"/>
    <property type="molecule type" value="Genomic_DNA"/>
</dbReference>
<proteinExistence type="predicted"/>
<feature type="compositionally biased region" description="Pro residues" evidence="1">
    <location>
        <begin position="31"/>
        <end position="48"/>
    </location>
</feature>
<organism evidence="2 3">
    <name type="scientific">Actinidia rufa</name>
    <dbReference type="NCBI Taxonomy" id="165716"/>
    <lineage>
        <taxon>Eukaryota</taxon>
        <taxon>Viridiplantae</taxon>
        <taxon>Streptophyta</taxon>
        <taxon>Embryophyta</taxon>
        <taxon>Tracheophyta</taxon>
        <taxon>Spermatophyta</taxon>
        <taxon>Magnoliopsida</taxon>
        <taxon>eudicotyledons</taxon>
        <taxon>Gunneridae</taxon>
        <taxon>Pentapetalae</taxon>
        <taxon>asterids</taxon>
        <taxon>Ericales</taxon>
        <taxon>Actinidiaceae</taxon>
        <taxon>Actinidia</taxon>
    </lineage>
</organism>
<feature type="region of interest" description="Disordered" evidence="1">
    <location>
        <begin position="1"/>
        <end position="52"/>
    </location>
</feature>
<evidence type="ECO:0000256" key="1">
    <source>
        <dbReference type="SAM" id="MobiDB-lite"/>
    </source>
</evidence>
<feature type="compositionally biased region" description="Low complexity" evidence="1">
    <location>
        <begin position="14"/>
        <end position="30"/>
    </location>
</feature>
<evidence type="ECO:0000313" key="3">
    <source>
        <dbReference type="Proteomes" id="UP000585474"/>
    </source>
</evidence>